<comment type="caution">
    <text evidence="4">The sequence shown here is derived from an EMBL/GenBank/DDBJ whole genome shotgun (WGS) entry which is preliminary data.</text>
</comment>
<dbReference type="NCBIfam" id="TIGR01428">
    <property type="entry name" value="HAD_type_II"/>
    <property type="match status" value="1"/>
</dbReference>
<dbReference type="SFLD" id="SFLDG01129">
    <property type="entry name" value="C1.5:_HAD__Beta-PGM__Phosphata"/>
    <property type="match status" value="1"/>
</dbReference>
<dbReference type="OrthoDB" id="9785638at2"/>
<dbReference type="InterPro" id="IPR006439">
    <property type="entry name" value="HAD-SF_hydro_IA"/>
</dbReference>
<evidence type="ECO:0000256" key="1">
    <source>
        <dbReference type="ARBA" id="ARBA00008106"/>
    </source>
</evidence>
<evidence type="ECO:0000313" key="4">
    <source>
        <dbReference type="EMBL" id="OWK28042.1"/>
    </source>
</evidence>
<dbReference type="Gene3D" id="1.10.150.240">
    <property type="entry name" value="Putative phosphatase, domain 2"/>
    <property type="match status" value="1"/>
</dbReference>
<dbReference type="RefSeq" id="WP_088368198.1">
    <property type="nucleotide sequence ID" value="NZ_NBBI01000007.1"/>
</dbReference>
<dbReference type="PANTHER" id="PTHR43316:SF3">
    <property type="entry name" value="HALOACID DEHALOGENASE, TYPE II (AFU_ORTHOLOGUE AFUA_2G07750)-RELATED"/>
    <property type="match status" value="1"/>
</dbReference>
<dbReference type="InterPro" id="IPR006328">
    <property type="entry name" value="2-HAD"/>
</dbReference>
<keyword evidence="2 3" id="KW-0378">Hydrolase</keyword>
<dbReference type="PANTHER" id="PTHR43316">
    <property type="entry name" value="HYDROLASE, HALOACID DELAHOGENASE-RELATED"/>
    <property type="match status" value="1"/>
</dbReference>
<dbReference type="NCBIfam" id="TIGR01493">
    <property type="entry name" value="HAD-SF-IA-v2"/>
    <property type="match status" value="1"/>
</dbReference>
<dbReference type="SUPFAM" id="SSF56784">
    <property type="entry name" value="HAD-like"/>
    <property type="match status" value="1"/>
</dbReference>
<dbReference type="InterPro" id="IPR051540">
    <property type="entry name" value="S-2-haloacid_dehalogenase"/>
</dbReference>
<dbReference type="SFLD" id="SFLDS00003">
    <property type="entry name" value="Haloacid_Dehalogenase"/>
    <property type="match status" value="1"/>
</dbReference>
<keyword evidence="5" id="KW-1185">Reference proteome</keyword>
<dbReference type="InterPro" id="IPR023214">
    <property type="entry name" value="HAD_sf"/>
</dbReference>
<dbReference type="Gene3D" id="3.40.50.1000">
    <property type="entry name" value="HAD superfamily/HAD-like"/>
    <property type="match status" value="1"/>
</dbReference>
<proteinExistence type="inferred from homology"/>
<evidence type="ECO:0000256" key="3">
    <source>
        <dbReference type="RuleBase" id="RU368077"/>
    </source>
</evidence>
<evidence type="ECO:0000256" key="2">
    <source>
        <dbReference type="ARBA" id="ARBA00022801"/>
    </source>
</evidence>
<comment type="similarity">
    <text evidence="1 3">Belongs to the HAD-like hydrolase superfamily. S-2-haloalkanoic acid dehalogenase family.</text>
</comment>
<gene>
    <name evidence="4" type="primary">dhlB</name>
    <name evidence="4" type="ORF">SPDO_28750</name>
</gene>
<comment type="function">
    <text evidence="3">Catalyzes the hydrolytic dehalogenation of small (S)-2-haloalkanoic acids to yield the corresponding (R)-2-hydroxyalkanoic acids.</text>
</comment>
<protein>
    <recommendedName>
        <fullName evidence="3">(S)-2-haloacid dehalogenase</fullName>
        <ecNumber evidence="3">3.8.1.2</ecNumber>
    </recommendedName>
    <alternativeName>
        <fullName evidence="3">2-haloalkanoic acid dehalogenase</fullName>
    </alternativeName>
    <alternativeName>
        <fullName evidence="3">Halocarboxylic acid halidohydrolase</fullName>
    </alternativeName>
    <alternativeName>
        <fullName evidence="3">L-2-haloacid dehalogenase</fullName>
    </alternativeName>
</protein>
<sequence>MTHGRLPRVLAFDVFGTVVDWRGPIASESGLFLEKIGHGQIDAGQFTDDWRKKYLSGMAAYAKSGRAFTILDVLHREMLEATLRDHDVDPATLDPALLEDWTFAWRRLTPWPDTVEGLTRLKRRFPIVTLSNGNIALMLEMARRGGLPWDAIMGAEVTRAYKPDPRAYLGTAEILGLAPEDVCLVAAHHHDLAAARECGLKTAFVARPMEYGGRAAPDAKLAQDWEWSAESLTDLADQLGC</sequence>
<comment type="catalytic activity">
    <reaction evidence="3">
        <text>an (S)-2-haloacid + H2O = a (2R)-2-hydroxycarboxylate + a halide anion + H(+)</text>
        <dbReference type="Rhea" id="RHEA:11192"/>
        <dbReference type="ChEBI" id="CHEBI:15377"/>
        <dbReference type="ChEBI" id="CHEBI:15378"/>
        <dbReference type="ChEBI" id="CHEBI:16042"/>
        <dbReference type="ChEBI" id="CHEBI:58314"/>
        <dbReference type="ChEBI" id="CHEBI:137405"/>
        <dbReference type="EC" id="3.8.1.2"/>
    </reaction>
</comment>
<dbReference type="InterPro" id="IPR023198">
    <property type="entry name" value="PGP-like_dom2"/>
</dbReference>
<dbReference type="EC" id="3.8.1.2" evidence="3"/>
<evidence type="ECO:0000313" key="5">
    <source>
        <dbReference type="Proteomes" id="UP000197290"/>
    </source>
</evidence>
<dbReference type="Proteomes" id="UP000197290">
    <property type="component" value="Unassembled WGS sequence"/>
</dbReference>
<organism evidence="4 5">
    <name type="scientific">Sphingomonas dokdonensis</name>
    <dbReference type="NCBI Taxonomy" id="344880"/>
    <lineage>
        <taxon>Bacteria</taxon>
        <taxon>Pseudomonadati</taxon>
        <taxon>Pseudomonadota</taxon>
        <taxon>Alphaproteobacteria</taxon>
        <taxon>Sphingomonadales</taxon>
        <taxon>Sphingomonadaceae</taxon>
        <taxon>Sphingomonas</taxon>
    </lineage>
</organism>
<name>A0A245ZE68_9SPHN</name>
<dbReference type="PRINTS" id="PR00413">
    <property type="entry name" value="HADHALOGNASE"/>
</dbReference>
<dbReference type="InterPro" id="IPR036412">
    <property type="entry name" value="HAD-like_sf"/>
</dbReference>
<dbReference type="AlphaFoldDB" id="A0A245ZE68"/>
<reference evidence="4 5" key="1">
    <citation type="submission" date="2017-03" db="EMBL/GenBank/DDBJ databases">
        <title>Genome sequence of Sphingomonas dokdonensis DSM 21029.</title>
        <authorList>
            <person name="Poehlein A."/>
            <person name="Wuebbeler J.H."/>
            <person name="Steinbuechel A."/>
            <person name="Daniel R."/>
        </authorList>
    </citation>
    <scope>NUCLEOTIDE SEQUENCE [LARGE SCALE GENOMIC DNA]</scope>
    <source>
        <strain evidence="4 5">DSM 21029</strain>
    </source>
</reference>
<dbReference type="Pfam" id="PF00702">
    <property type="entry name" value="Hydrolase"/>
    <property type="match status" value="1"/>
</dbReference>
<dbReference type="GO" id="GO:0018784">
    <property type="term" value="F:(S)-2-haloacid dehalogenase activity"/>
    <property type="evidence" value="ECO:0007669"/>
    <property type="project" value="UniProtKB-UniRule"/>
</dbReference>
<accession>A0A245ZE68</accession>
<dbReference type="EMBL" id="NBBI01000007">
    <property type="protein sequence ID" value="OWK28042.1"/>
    <property type="molecule type" value="Genomic_DNA"/>
</dbReference>